<dbReference type="KEGG" id="blq:L21SP5_02541"/>
<evidence type="ECO:0000313" key="4">
    <source>
        <dbReference type="Proteomes" id="UP000064893"/>
    </source>
</evidence>
<accession>A0A0S2I1U8</accession>
<gene>
    <name evidence="3" type="ORF">L21SP5_02541</name>
</gene>
<name>A0A0S2I1U8_9BACT</name>
<dbReference type="Proteomes" id="UP000064893">
    <property type="component" value="Chromosome"/>
</dbReference>
<proteinExistence type="predicted"/>
<keyword evidence="4" id="KW-1185">Reference proteome</keyword>
<keyword evidence="1" id="KW-1133">Transmembrane helix</keyword>
<evidence type="ECO:0000259" key="2">
    <source>
        <dbReference type="Pfam" id="PF13568"/>
    </source>
</evidence>
<protein>
    <recommendedName>
        <fullName evidence="2">Outer membrane protein beta-barrel domain-containing protein</fullName>
    </recommendedName>
</protein>
<evidence type="ECO:0000256" key="1">
    <source>
        <dbReference type="SAM" id="Phobius"/>
    </source>
</evidence>
<keyword evidence="1" id="KW-0472">Membrane</keyword>
<dbReference type="InterPro" id="IPR025665">
    <property type="entry name" value="Beta-barrel_OMP_2"/>
</dbReference>
<dbReference type="Pfam" id="PF13568">
    <property type="entry name" value="OMP_b-brl_2"/>
    <property type="match status" value="1"/>
</dbReference>
<dbReference type="OrthoDB" id="977825at2"/>
<keyword evidence="1" id="KW-0812">Transmembrane</keyword>
<feature type="transmembrane region" description="Helical" evidence="1">
    <location>
        <begin position="14"/>
        <end position="33"/>
    </location>
</feature>
<sequence length="354" mass="41196">MAAQNKNTSTISRFYMPVVMLMLIFITLSVDVFGQQQCTQKLKAAEQAYDEGRIENIPEMLAGCIDRGFTREEKIRAYKLVINAHLFNQDLNQASQKMLEFLRFNPEYVPNKNNEPAEFLSLYKKFETLPYLSLGVYGGINFSNIAVIKPYTISSTSKTTYEHHAPGFQFGLKFSKPVYKNIELNAEPGFLRHTFRYTEESLDFSKLTITENQDQIFLPISGSFVYPIKQWHPFISLGLSAEYLINATATPERTYAQNTQQPVSGTDIELTDMRQKFNISLFAEIGLKYKIPRGYFFLSGRYYHGLMNQVNEDKRYSNAELNYIYYYIDDDRRLNNYAISVGYMYMLYKPKRKK</sequence>
<dbReference type="STRING" id="1307839.L21SP5_02541"/>
<reference evidence="3 4" key="1">
    <citation type="submission" date="2015-11" db="EMBL/GenBank/DDBJ databases">
        <title>Description and complete genome sequence of a novel strain predominating in hypersaline microbial mats and representing a new family of the Bacteriodetes phylum.</title>
        <authorList>
            <person name="Spring S."/>
            <person name="Bunk B."/>
            <person name="Sproer C."/>
            <person name="Klenk H.-P."/>
        </authorList>
    </citation>
    <scope>NUCLEOTIDE SEQUENCE [LARGE SCALE GENOMIC DNA]</scope>
    <source>
        <strain evidence="3 4">L21-Spi-D4</strain>
    </source>
</reference>
<evidence type="ECO:0000313" key="3">
    <source>
        <dbReference type="EMBL" id="ALO16165.1"/>
    </source>
</evidence>
<dbReference type="RefSeq" id="WP_057953560.1">
    <property type="nucleotide sequence ID" value="NZ_CP013118.1"/>
</dbReference>
<organism evidence="3 4">
    <name type="scientific">Salinivirga cyanobacteriivorans</name>
    <dbReference type="NCBI Taxonomy" id="1307839"/>
    <lineage>
        <taxon>Bacteria</taxon>
        <taxon>Pseudomonadati</taxon>
        <taxon>Bacteroidota</taxon>
        <taxon>Bacteroidia</taxon>
        <taxon>Bacteroidales</taxon>
        <taxon>Salinivirgaceae</taxon>
        <taxon>Salinivirga</taxon>
    </lineage>
</organism>
<dbReference type="EMBL" id="CP013118">
    <property type="protein sequence ID" value="ALO16165.1"/>
    <property type="molecule type" value="Genomic_DNA"/>
</dbReference>
<dbReference type="AlphaFoldDB" id="A0A0S2I1U8"/>
<feature type="domain" description="Outer membrane protein beta-barrel" evidence="2">
    <location>
        <begin position="131"/>
        <end position="308"/>
    </location>
</feature>